<dbReference type="GO" id="GO:0004190">
    <property type="term" value="F:aspartic-type endopeptidase activity"/>
    <property type="evidence" value="ECO:0007669"/>
    <property type="project" value="InterPro"/>
</dbReference>
<keyword evidence="1" id="KW-1133">Transmembrane helix</keyword>
<feature type="transmembrane region" description="Helical" evidence="1">
    <location>
        <begin position="61"/>
        <end position="80"/>
    </location>
</feature>
<keyword evidence="1" id="KW-0472">Membrane</keyword>
<dbReference type="GO" id="GO:0006508">
    <property type="term" value="P:proteolysis"/>
    <property type="evidence" value="ECO:0007669"/>
    <property type="project" value="InterPro"/>
</dbReference>
<dbReference type="Pfam" id="PF03419">
    <property type="entry name" value="Peptidase_U4"/>
    <property type="match status" value="1"/>
</dbReference>
<organism evidence="2">
    <name type="scientific">[Clostridium] nexile</name>
    <dbReference type="NCBI Taxonomy" id="29361"/>
    <lineage>
        <taxon>Bacteria</taxon>
        <taxon>Bacillati</taxon>
        <taxon>Bacillota</taxon>
        <taxon>Clostridia</taxon>
        <taxon>Lachnospirales</taxon>
        <taxon>Lachnospiraceae</taxon>
        <taxon>Tyzzerella</taxon>
    </lineage>
</organism>
<accession>A0A6N2UJ47</accession>
<protein>
    <submittedName>
        <fullName evidence="2">Sporulation factor SpoIIGA</fullName>
    </submittedName>
</protein>
<feature type="transmembrane region" description="Helical" evidence="1">
    <location>
        <begin position="37"/>
        <end position="55"/>
    </location>
</feature>
<name>A0A6N2UJ47_9FIRM</name>
<feature type="transmembrane region" description="Helical" evidence="1">
    <location>
        <begin position="118"/>
        <end position="140"/>
    </location>
</feature>
<evidence type="ECO:0000256" key="1">
    <source>
        <dbReference type="SAM" id="Phobius"/>
    </source>
</evidence>
<sequence>MYYELYIDVLFLVNFMMDYILLLLVRKMLKCTATHGNICIGAMTGSFLTCLVIILPVLHPFLRFILFHVVVNTAMIKAGLKIKDMRNFVKALLMLYTGGFLLGGVMEHFRQYIKIGSMFLLVAVAAYYVVTWIWSFIVSVQRVNQYQCRAQLYLGQKKCCIKGMIDTGNGLRDPVTNEPVSILDRKTAMKFLGEEKMGKIRYVPYHSIGKREGVLPVVRIDKMCVENDEIHWIKNPLIGISEEEITAEDTYQMILNPDIF</sequence>
<reference evidence="2" key="1">
    <citation type="submission" date="2019-11" db="EMBL/GenBank/DDBJ databases">
        <authorList>
            <person name="Feng L."/>
        </authorList>
    </citation>
    <scope>NUCLEOTIDE SEQUENCE</scope>
    <source>
        <strain evidence="2">CnexileLFYP112</strain>
    </source>
</reference>
<dbReference type="InterPro" id="IPR005081">
    <property type="entry name" value="SpoIIGA"/>
</dbReference>
<gene>
    <name evidence="2" type="ORF">CNLFYP112_02109</name>
</gene>
<feature type="transmembrane region" description="Helical" evidence="1">
    <location>
        <begin position="87"/>
        <end position="106"/>
    </location>
</feature>
<evidence type="ECO:0000313" key="2">
    <source>
        <dbReference type="EMBL" id="VYT17638.1"/>
    </source>
</evidence>
<proteinExistence type="predicted"/>
<dbReference type="EMBL" id="CACRTG010000021">
    <property type="protein sequence ID" value="VYT17638.1"/>
    <property type="molecule type" value="Genomic_DNA"/>
</dbReference>
<dbReference type="GO" id="GO:0030436">
    <property type="term" value="P:asexual sporulation"/>
    <property type="evidence" value="ECO:0007669"/>
    <property type="project" value="InterPro"/>
</dbReference>
<feature type="transmembrane region" description="Helical" evidence="1">
    <location>
        <begin position="6"/>
        <end position="25"/>
    </location>
</feature>
<keyword evidence="1" id="KW-0812">Transmembrane</keyword>
<dbReference type="AlphaFoldDB" id="A0A6N2UJ47"/>